<organism evidence="1 2">
    <name type="scientific">Methylobacterium tardum</name>
    <dbReference type="NCBI Taxonomy" id="374432"/>
    <lineage>
        <taxon>Bacteria</taxon>
        <taxon>Pseudomonadati</taxon>
        <taxon>Pseudomonadota</taxon>
        <taxon>Alphaproteobacteria</taxon>
        <taxon>Hyphomicrobiales</taxon>
        <taxon>Methylobacteriaceae</taxon>
        <taxon>Methylobacterium</taxon>
    </lineage>
</organism>
<sequence length="451" mass="49729">MLRFSGAETMMRQLVHLGVVLAFCAMPAVGQTADQQNPQSVKVEKGWAGTLDGTWNWRLPDTPNGLHPTQSWHATGSAPDGDIYVGGMDHKTNAALYRIDARAGTLRHVGDARSASEAAHNWLPGETAQKFHTRPLWHNGKIYVATMDRSDLNPGYLDRRGFHWYAYDPAHDSFTDLSASEPGGTAVPHGNLVTLASDSIHNVIYGAGVPTGAIYRYDVASGRTQDLGRPASYKQPYVYTGRVMWVDARGRLYFTASNWDEPAVHDHVHYYDPETGFGEEKDWLLKDGMALETGQCMEGGKWCVFGDDRGHVYRFDQDAHTWTYLGQVETGKKAGWDGVEFWLFAVAPGGKSVYVATSTSPRPSADTALYEFDLASGRTQRICALAELDPALAHSHVHTGYNAWDAQGRFYFASFGYSDDQSVLVTRIDPARLKTALGRRAETKGDTDAGK</sequence>
<comment type="caution">
    <text evidence="1">The sequence shown here is derived from an EMBL/GenBank/DDBJ whole genome shotgun (WGS) entry which is preliminary data.</text>
</comment>
<evidence type="ECO:0000313" key="1">
    <source>
        <dbReference type="EMBL" id="GLS73777.1"/>
    </source>
</evidence>
<dbReference type="InterPro" id="IPR011047">
    <property type="entry name" value="Quinoprotein_ADH-like_sf"/>
</dbReference>
<proteinExistence type="predicted"/>
<keyword evidence="2" id="KW-1185">Reference proteome</keyword>
<gene>
    <name evidence="1" type="ORF">GCM10007890_57920</name>
</gene>
<dbReference type="Proteomes" id="UP001157440">
    <property type="component" value="Unassembled WGS sequence"/>
</dbReference>
<accession>A0AA37TKE1</accession>
<dbReference type="AlphaFoldDB" id="A0AA37TKE1"/>
<name>A0AA37TKE1_9HYPH</name>
<dbReference type="SUPFAM" id="SSF50998">
    <property type="entry name" value="Quinoprotein alcohol dehydrogenase-like"/>
    <property type="match status" value="1"/>
</dbReference>
<reference evidence="2" key="1">
    <citation type="journal article" date="2019" name="Int. J. Syst. Evol. Microbiol.">
        <title>The Global Catalogue of Microorganisms (GCM) 10K type strain sequencing project: providing services to taxonomists for standard genome sequencing and annotation.</title>
        <authorList>
            <consortium name="The Broad Institute Genomics Platform"/>
            <consortium name="The Broad Institute Genome Sequencing Center for Infectious Disease"/>
            <person name="Wu L."/>
            <person name="Ma J."/>
        </authorList>
    </citation>
    <scope>NUCLEOTIDE SEQUENCE [LARGE SCALE GENOMIC DNA]</scope>
    <source>
        <strain evidence="2">NBRC 103632</strain>
    </source>
</reference>
<protein>
    <submittedName>
        <fullName evidence="1">Uncharacterized protein</fullName>
    </submittedName>
</protein>
<evidence type="ECO:0000313" key="2">
    <source>
        <dbReference type="Proteomes" id="UP001157440"/>
    </source>
</evidence>
<dbReference type="EMBL" id="BSPL01000029">
    <property type="protein sequence ID" value="GLS73777.1"/>
    <property type="molecule type" value="Genomic_DNA"/>
</dbReference>